<protein>
    <recommendedName>
        <fullName evidence="1">SRR1-like domain-containing protein</fullName>
    </recommendedName>
</protein>
<proteinExistence type="predicted"/>
<dbReference type="OrthoDB" id="5318346at2759"/>
<dbReference type="InterPro" id="IPR012942">
    <property type="entry name" value="SRR1-like"/>
</dbReference>
<evidence type="ECO:0000313" key="2">
    <source>
        <dbReference type="EMBL" id="KAF2232873.1"/>
    </source>
</evidence>
<keyword evidence="3" id="KW-1185">Reference proteome</keyword>
<name>A0A6A6H5R6_VIRVR</name>
<feature type="domain" description="SRR1-like" evidence="1">
    <location>
        <begin position="58"/>
        <end position="196"/>
    </location>
</feature>
<accession>A0A6A6H5R6</accession>
<gene>
    <name evidence="2" type="ORF">EV356DRAFT_534175</name>
</gene>
<dbReference type="PANTHER" id="PTHR42080:SF1">
    <property type="entry name" value="SRR1-LIKE DOMAIN-CONTAINING PROTEIN"/>
    <property type="match status" value="1"/>
</dbReference>
<evidence type="ECO:0000313" key="3">
    <source>
        <dbReference type="Proteomes" id="UP000800092"/>
    </source>
</evidence>
<organism evidence="2 3">
    <name type="scientific">Viridothelium virens</name>
    <name type="common">Speckled blister lichen</name>
    <name type="synonym">Trypethelium virens</name>
    <dbReference type="NCBI Taxonomy" id="1048519"/>
    <lineage>
        <taxon>Eukaryota</taxon>
        <taxon>Fungi</taxon>
        <taxon>Dikarya</taxon>
        <taxon>Ascomycota</taxon>
        <taxon>Pezizomycotina</taxon>
        <taxon>Dothideomycetes</taxon>
        <taxon>Dothideomycetes incertae sedis</taxon>
        <taxon>Trypetheliales</taxon>
        <taxon>Trypetheliaceae</taxon>
        <taxon>Viridothelium</taxon>
    </lineage>
</organism>
<dbReference type="EMBL" id="ML991811">
    <property type="protein sequence ID" value="KAF2232873.1"/>
    <property type="molecule type" value="Genomic_DNA"/>
</dbReference>
<dbReference type="Pfam" id="PF07985">
    <property type="entry name" value="SRR1"/>
    <property type="match status" value="1"/>
</dbReference>
<dbReference type="Proteomes" id="UP000800092">
    <property type="component" value="Unassembled WGS sequence"/>
</dbReference>
<dbReference type="PANTHER" id="PTHR42080">
    <property type="entry name" value="SRR1 DOMAIN-CONTAINING PROTEIN"/>
    <property type="match status" value="1"/>
</dbReference>
<dbReference type="AlphaFoldDB" id="A0A6A6H5R6"/>
<sequence length="308" mass="34983">MNNLFTPIIKRSSAPTTPETTLAPISRGNVSAGELIQCYNLALEQWRDTECAKGILEILNKKNITVKKAVCLAIGTPSGDGFVYGMSASNWRWRAFLQLIAFAEMVRYLGIPDDEVYIQEPALTDADRALIHEIGHGAWKIIDIEIPEFRRDLDPFELFAYSHENDFAFYDDSNTRHENDAFHKIDEETMVFMIGALDDIMVWNEYEIVKSPLVIHRLETPIGAKHYPDEDGLANLEYAPACRQVSEQYRLAHYAFAKDRLRTPIPGCDFPFPPDSDVKVAPFVRQGIYTLKPGTDRKVKEIRGAILE</sequence>
<reference evidence="2" key="1">
    <citation type="journal article" date="2020" name="Stud. Mycol.">
        <title>101 Dothideomycetes genomes: a test case for predicting lifestyles and emergence of pathogens.</title>
        <authorList>
            <person name="Haridas S."/>
            <person name="Albert R."/>
            <person name="Binder M."/>
            <person name="Bloem J."/>
            <person name="Labutti K."/>
            <person name="Salamov A."/>
            <person name="Andreopoulos B."/>
            <person name="Baker S."/>
            <person name="Barry K."/>
            <person name="Bills G."/>
            <person name="Bluhm B."/>
            <person name="Cannon C."/>
            <person name="Castanera R."/>
            <person name="Culley D."/>
            <person name="Daum C."/>
            <person name="Ezra D."/>
            <person name="Gonzalez J."/>
            <person name="Henrissat B."/>
            <person name="Kuo A."/>
            <person name="Liang C."/>
            <person name="Lipzen A."/>
            <person name="Lutzoni F."/>
            <person name="Magnuson J."/>
            <person name="Mondo S."/>
            <person name="Nolan M."/>
            <person name="Ohm R."/>
            <person name="Pangilinan J."/>
            <person name="Park H.-J."/>
            <person name="Ramirez L."/>
            <person name="Alfaro M."/>
            <person name="Sun H."/>
            <person name="Tritt A."/>
            <person name="Yoshinaga Y."/>
            <person name="Zwiers L.-H."/>
            <person name="Turgeon B."/>
            <person name="Goodwin S."/>
            <person name="Spatafora J."/>
            <person name="Crous P."/>
            <person name="Grigoriev I."/>
        </authorList>
    </citation>
    <scope>NUCLEOTIDE SEQUENCE</scope>
    <source>
        <strain evidence="2">Tuck. ex Michener</strain>
    </source>
</reference>
<evidence type="ECO:0000259" key="1">
    <source>
        <dbReference type="Pfam" id="PF07985"/>
    </source>
</evidence>